<dbReference type="PROSITE" id="PS52050">
    <property type="entry name" value="WYL"/>
    <property type="match status" value="1"/>
</dbReference>
<feature type="domain" description="WYL" evidence="1">
    <location>
        <begin position="158"/>
        <end position="224"/>
    </location>
</feature>
<protein>
    <recommendedName>
        <fullName evidence="1">WYL domain-containing protein</fullName>
    </recommendedName>
</protein>
<proteinExistence type="predicted"/>
<dbReference type="PANTHER" id="PTHR34580">
    <property type="match status" value="1"/>
</dbReference>
<organism evidence="2 3">
    <name type="scientific">Eikenella corrodens</name>
    <dbReference type="NCBI Taxonomy" id="539"/>
    <lineage>
        <taxon>Bacteria</taxon>
        <taxon>Pseudomonadati</taxon>
        <taxon>Pseudomonadota</taxon>
        <taxon>Betaproteobacteria</taxon>
        <taxon>Neisseriales</taxon>
        <taxon>Neisseriaceae</taxon>
        <taxon>Eikenella</taxon>
    </lineage>
</organism>
<evidence type="ECO:0000259" key="1">
    <source>
        <dbReference type="Pfam" id="PF13280"/>
    </source>
</evidence>
<sequence length="325" mass="38086">MPTRFETLNTALLYLEILRIIPKTRYIGIQDICHHLDSIGMQRDKRTIQRIMSKLCEYFEIEADTRSKPYGYRWKSHARGLEVPLLNASNSLVLALAQQQLKYLLPANIIHSMEPFFTQAQYTLRFDRASTPERAWQDKICIAPTSQPLLPAALDQTILDTVSSALFEDHMLEIEYRNQSGMQYTRRVMPLALVQQEPVLYLVVRFDGYHDNRHLALHRIISAKLLHRTFERPQDFNLQQYLADGHFGFGSGQHIRLRFNIRRWAGFHLTETPLSKDQQIIASDDTHYRFEATVIDSAMLDWWLAKFGDDIWDVEKQVLSHDFHK</sequence>
<accession>A0A1A9RRT5</accession>
<reference evidence="3" key="1">
    <citation type="submission" date="2016-05" db="EMBL/GenBank/DDBJ databases">
        <title>Draft genome of Corynebacterium afermentans subsp. afermentans LCDC 88199T.</title>
        <authorList>
            <person name="Bernier A.-M."/>
            <person name="Bernard K."/>
        </authorList>
    </citation>
    <scope>NUCLEOTIDE SEQUENCE [LARGE SCALE GENOMIC DNA]</scope>
    <source>
        <strain evidence="3">NML04-0072</strain>
    </source>
</reference>
<dbReference type="PANTHER" id="PTHR34580:SF1">
    <property type="entry name" value="PROTEIN PAFC"/>
    <property type="match status" value="1"/>
</dbReference>
<name>A0A1A9RRT5_EIKCO</name>
<dbReference type="RefSeq" id="WP_064087276.1">
    <property type="nucleotide sequence ID" value="NZ_JAWFMW010000153.1"/>
</dbReference>
<evidence type="ECO:0000313" key="3">
    <source>
        <dbReference type="Proteomes" id="UP000077589"/>
    </source>
</evidence>
<gene>
    <name evidence="2" type="ORF">A7P90_00860</name>
</gene>
<dbReference type="Pfam" id="PF13280">
    <property type="entry name" value="WYL"/>
    <property type="match status" value="1"/>
</dbReference>
<dbReference type="InterPro" id="IPR051534">
    <property type="entry name" value="CBASS_pafABC_assoc_protein"/>
</dbReference>
<comment type="caution">
    <text evidence="2">The sequence shown here is derived from an EMBL/GenBank/DDBJ whole genome shotgun (WGS) entry which is preliminary data.</text>
</comment>
<evidence type="ECO:0000313" key="2">
    <source>
        <dbReference type="EMBL" id="OAM23491.1"/>
    </source>
</evidence>
<dbReference type="InterPro" id="IPR026881">
    <property type="entry name" value="WYL_dom"/>
</dbReference>
<dbReference type="EMBL" id="LXSG01000007">
    <property type="protein sequence ID" value="OAM23491.1"/>
    <property type="molecule type" value="Genomic_DNA"/>
</dbReference>
<dbReference type="Proteomes" id="UP000077589">
    <property type="component" value="Unassembled WGS sequence"/>
</dbReference>
<dbReference type="OrthoDB" id="8595817at2"/>
<dbReference type="AlphaFoldDB" id="A0A1A9RRT5"/>